<dbReference type="EMBL" id="JBHUHQ010000016">
    <property type="protein sequence ID" value="MFD2044977.1"/>
    <property type="molecule type" value="Genomic_DNA"/>
</dbReference>
<evidence type="ECO:0008006" key="3">
    <source>
        <dbReference type="Google" id="ProtNLM"/>
    </source>
</evidence>
<comment type="caution">
    <text evidence="1">The sequence shown here is derived from an EMBL/GenBank/DDBJ whole genome shotgun (WGS) entry which is preliminary data.</text>
</comment>
<reference evidence="2" key="1">
    <citation type="journal article" date="2019" name="Int. J. Syst. Evol. Microbiol.">
        <title>The Global Catalogue of Microorganisms (GCM) 10K type strain sequencing project: providing services to taxonomists for standard genome sequencing and annotation.</title>
        <authorList>
            <consortium name="The Broad Institute Genomics Platform"/>
            <consortium name="The Broad Institute Genome Sequencing Center for Infectious Disease"/>
            <person name="Wu L."/>
            <person name="Ma J."/>
        </authorList>
    </citation>
    <scope>NUCLEOTIDE SEQUENCE [LARGE SCALE GENOMIC DNA]</scope>
    <source>
        <strain evidence="2">R28</strain>
    </source>
</reference>
<dbReference type="RefSeq" id="WP_377557579.1">
    <property type="nucleotide sequence ID" value="NZ_JBHUHQ010000016.1"/>
</dbReference>
<evidence type="ECO:0000313" key="2">
    <source>
        <dbReference type="Proteomes" id="UP001597383"/>
    </source>
</evidence>
<gene>
    <name evidence="1" type="ORF">ACFSJF_11905</name>
</gene>
<dbReference type="Proteomes" id="UP001597383">
    <property type="component" value="Unassembled WGS sequence"/>
</dbReference>
<evidence type="ECO:0000313" key="1">
    <source>
        <dbReference type="EMBL" id="MFD2044977.1"/>
    </source>
</evidence>
<keyword evidence="2" id="KW-1185">Reference proteome</keyword>
<accession>A0ABW4W074</accession>
<protein>
    <recommendedName>
        <fullName evidence="3">Fur-regulated basic protein FbpA</fullName>
    </recommendedName>
</protein>
<organism evidence="1 2">
    <name type="scientific">Ornithinibacillus salinisoli</name>
    <dbReference type="NCBI Taxonomy" id="1848459"/>
    <lineage>
        <taxon>Bacteria</taxon>
        <taxon>Bacillati</taxon>
        <taxon>Bacillota</taxon>
        <taxon>Bacilli</taxon>
        <taxon>Bacillales</taxon>
        <taxon>Bacillaceae</taxon>
        <taxon>Ornithinibacillus</taxon>
    </lineage>
</organism>
<name>A0ABW4W074_9BACI</name>
<proteinExistence type="predicted"/>
<sequence length="51" mass="6091">MREREYLKYMLKKVIEETENNEIKTSDELVQTLINHLSDHIPLSKKDTMAN</sequence>